<dbReference type="AlphaFoldDB" id="A0A0F9HG46"/>
<protein>
    <submittedName>
        <fullName evidence="2">Uncharacterized protein</fullName>
    </submittedName>
</protein>
<sequence>MPKGIGYQDASKLSSSGRRKSEDEKSLKKTKRTESIIRGLIQAGFTREEAEARVDKKKKGKK</sequence>
<organism evidence="2">
    <name type="scientific">marine sediment metagenome</name>
    <dbReference type="NCBI Taxonomy" id="412755"/>
    <lineage>
        <taxon>unclassified sequences</taxon>
        <taxon>metagenomes</taxon>
        <taxon>ecological metagenomes</taxon>
    </lineage>
</organism>
<gene>
    <name evidence="2" type="ORF">LCGC14_1709940</name>
</gene>
<accession>A0A0F9HG46</accession>
<evidence type="ECO:0000313" key="2">
    <source>
        <dbReference type="EMBL" id="KKM14062.1"/>
    </source>
</evidence>
<evidence type="ECO:0000256" key="1">
    <source>
        <dbReference type="SAM" id="MobiDB-lite"/>
    </source>
</evidence>
<name>A0A0F9HG46_9ZZZZ</name>
<dbReference type="EMBL" id="LAZR01015235">
    <property type="protein sequence ID" value="KKM14062.1"/>
    <property type="molecule type" value="Genomic_DNA"/>
</dbReference>
<comment type="caution">
    <text evidence="2">The sequence shown here is derived from an EMBL/GenBank/DDBJ whole genome shotgun (WGS) entry which is preliminary data.</text>
</comment>
<feature type="region of interest" description="Disordered" evidence="1">
    <location>
        <begin position="1"/>
        <end position="33"/>
    </location>
</feature>
<feature type="compositionally biased region" description="Basic and acidic residues" evidence="1">
    <location>
        <begin position="19"/>
        <end position="33"/>
    </location>
</feature>
<proteinExistence type="predicted"/>
<reference evidence="2" key="1">
    <citation type="journal article" date="2015" name="Nature">
        <title>Complex archaea that bridge the gap between prokaryotes and eukaryotes.</title>
        <authorList>
            <person name="Spang A."/>
            <person name="Saw J.H."/>
            <person name="Jorgensen S.L."/>
            <person name="Zaremba-Niedzwiedzka K."/>
            <person name="Martijn J."/>
            <person name="Lind A.E."/>
            <person name="van Eijk R."/>
            <person name="Schleper C."/>
            <person name="Guy L."/>
            <person name="Ettema T.J."/>
        </authorList>
    </citation>
    <scope>NUCLEOTIDE SEQUENCE</scope>
</reference>